<feature type="compositionally biased region" description="Basic and acidic residues" evidence="1">
    <location>
        <begin position="216"/>
        <end position="229"/>
    </location>
</feature>
<proteinExistence type="predicted"/>
<keyword evidence="4" id="KW-1185">Reference proteome</keyword>
<feature type="compositionally biased region" description="Polar residues" evidence="1">
    <location>
        <begin position="281"/>
        <end position="301"/>
    </location>
</feature>
<comment type="caution">
    <text evidence="3">The sequence shown here is derived from an EMBL/GenBank/DDBJ whole genome shotgun (WGS) entry which is preliminary data.</text>
</comment>
<protein>
    <submittedName>
        <fullName evidence="3">Mucin-associated surface protein (MASP), putative</fullName>
    </submittedName>
</protein>
<feature type="signal peptide" evidence="2">
    <location>
        <begin position="1"/>
        <end position="27"/>
    </location>
</feature>
<feature type="compositionally biased region" description="Low complexity" evidence="1">
    <location>
        <begin position="352"/>
        <end position="378"/>
    </location>
</feature>
<feature type="region of interest" description="Disordered" evidence="1">
    <location>
        <begin position="62"/>
        <end position="92"/>
    </location>
</feature>
<feature type="compositionally biased region" description="Polar residues" evidence="1">
    <location>
        <begin position="386"/>
        <end position="396"/>
    </location>
</feature>
<feature type="compositionally biased region" description="Polar residues" evidence="1">
    <location>
        <begin position="311"/>
        <end position="334"/>
    </location>
</feature>
<evidence type="ECO:0000313" key="4">
    <source>
        <dbReference type="Proteomes" id="UP000007350"/>
    </source>
</evidence>
<sequence>MAMMMTGRVLLVCALCVLWCGIAGGAADVADDVGSVEDHGTGDDGKELKGLFSSVLSLSDGKETPAAAAGGGRGITDLQGVKDSSMSEEGENIVQEQEVNLRVDLPKITGDEDKNKGLTDTGLDTRNQTAPPTLLPGTSEESPESPPLPAVEGPPASPGVSSQEPSIQAPREVTVPVQQAELNTVGSVTPVQSQGGPETMQPSQEPLKAPSISDTDSQRDSPTEDRVEKTLSPAKVIDTTDDHSEEKIVRERPSGTPASGVVLIEGSESEKPGIDLKGTKTPHTTVEGSNTVTPSNGESSPTAPPAGESDVATTTTPNTHDASNLNNDGDNTFTAEVDLKEATTKPKSASDSTVTAAANSEASAAATTITTNTTTKATTGEKDGSTAVSHTASPLL</sequence>
<dbReference type="AlphaFoldDB" id="K2MUW2"/>
<organism evidence="3 4">
    <name type="scientific">Trypanosoma cruzi marinkellei</name>
    <dbReference type="NCBI Taxonomy" id="85056"/>
    <lineage>
        <taxon>Eukaryota</taxon>
        <taxon>Discoba</taxon>
        <taxon>Euglenozoa</taxon>
        <taxon>Kinetoplastea</taxon>
        <taxon>Metakinetoplastina</taxon>
        <taxon>Trypanosomatida</taxon>
        <taxon>Trypanosomatidae</taxon>
        <taxon>Trypanosoma</taxon>
        <taxon>Schizotrypanum</taxon>
    </lineage>
</organism>
<feature type="region of interest" description="Disordered" evidence="1">
    <location>
        <begin position="104"/>
        <end position="396"/>
    </location>
</feature>
<reference evidence="3 4" key="1">
    <citation type="journal article" date="2012" name="BMC Genomics">
        <title>Comparative genomic analysis of human infective Trypanosoma cruzi lineages with the bat-restricted subspecies T. cruzi marinkellei.</title>
        <authorList>
            <person name="Franzen O."/>
            <person name="Talavera-Lopez C."/>
            <person name="Ochaya S."/>
            <person name="Butler C.E."/>
            <person name="Messenger L.A."/>
            <person name="Lewis M.D."/>
            <person name="Llewellyn M.S."/>
            <person name="Marinkelle C.J."/>
            <person name="Tyler K.M."/>
            <person name="Miles M.A."/>
            <person name="Andersson B."/>
        </authorList>
    </citation>
    <scope>NUCLEOTIDE SEQUENCE [LARGE SCALE GENOMIC DNA]</scope>
    <source>
        <strain evidence="3 4">B7</strain>
    </source>
</reference>
<evidence type="ECO:0000256" key="2">
    <source>
        <dbReference type="SAM" id="SignalP"/>
    </source>
</evidence>
<dbReference type="Proteomes" id="UP000007350">
    <property type="component" value="Unassembled WGS sequence"/>
</dbReference>
<gene>
    <name evidence="3" type="ORF">MOQ_006710</name>
</gene>
<feature type="compositionally biased region" description="Basic and acidic residues" evidence="1">
    <location>
        <begin position="268"/>
        <end position="278"/>
    </location>
</feature>
<feature type="compositionally biased region" description="Basic and acidic residues" evidence="1">
    <location>
        <begin position="238"/>
        <end position="253"/>
    </location>
</feature>
<feature type="compositionally biased region" description="Polar residues" evidence="1">
    <location>
        <begin position="122"/>
        <end position="131"/>
    </location>
</feature>
<evidence type="ECO:0000313" key="3">
    <source>
        <dbReference type="EMBL" id="EKF29504.1"/>
    </source>
</evidence>
<dbReference type="EMBL" id="AHKC01013062">
    <property type="protein sequence ID" value="EKF29504.1"/>
    <property type="molecule type" value="Genomic_DNA"/>
</dbReference>
<feature type="chain" id="PRO_5003861594" evidence="2">
    <location>
        <begin position="28"/>
        <end position="396"/>
    </location>
</feature>
<evidence type="ECO:0000256" key="1">
    <source>
        <dbReference type="SAM" id="MobiDB-lite"/>
    </source>
</evidence>
<keyword evidence="2" id="KW-0732">Signal</keyword>
<name>K2MUW2_TRYCR</name>
<feature type="non-terminal residue" evidence="3">
    <location>
        <position position="396"/>
    </location>
</feature>
<feature type="compositionally biased region" description="Basic and acidic residues" evidence="1">
    <location>
        <begin position="104"/>
        <end position="117"/>
    </location>
</feature>
<feature type="compositionally biased region" description="Polar residues" evidence="1">
    <location>
        <begin position="176"/>
        <end position="204"/>
    </location>
</feature>
<accession>K2MUW2</accession>